<dbReference type="RefSeq" id="WP_241852027.1">
    <property type="nucleotide sequence ID" value="NZ_JAQRAR010000016.1"/>
</dbReference>
<dbReference type="PANTHER" id="PTHR30027:SF3">
    <property type="entry name" value="16S RRNA (URACIL(1498)-N(3))-METHYLTRANSFERASE"/>
    <property type="match status" value="1"/>
</dbReference>
<dbReference type="PANTHER" id="PTHR30027">
    <property type="entry name" value="RIBOSOMAL RNA SMALL SUBUNIT METHYLTRANSFERASE E"/>
    <property type="match status" value="1"/>
</dbReference>
<evidence type="ECO:0000256" key="8">
    <source>
        <dbReference type="ARBA" id="ARBA00022679"/>
    </source>
</evidence>
<dbReference type="EMBL" id="SOCH01000003">
    <property type="protein sequence ID" value="TDU97747.1"/>
    <property type="molecule type" value="Genomic_DNA"/>
</dbReference>
<proteinExistence type="inferred from homology"/>
<dbReference type="Pfam" id="PF04452">
    <property type="entry name" value="Methyltrans_RNA"/>
    <property type="match status" value="1"/>
</dbReference>
<protein>
    <recommendedName>
        <fullName evidence="4 12">Ribosomal RNA small subunit methyltransferase E</fullName>
        <ecNumber evidence="3 12">2.1.1.193</ecNumber>
    </recommendedName>
</protein>
<accession>A0A4R7U076</accession>
<feature type="domain" description="Ribosomal RNA small subunit methyltransferase E methyltransferase" evidence="13">
    <location>
        <begin position="69"/>
        <end position="220"/>
    </location>
</feature>
<dbReference type="InterPro" id="IPR006700">
    <property type="entry name" value="RsmE"/>
</dbReference>
<dbReference type="Gene3D" id="3.40.1280.10">
    <property type="match status" value="1"/>
</dbReference>
<evidence type="ECO:0000256" key="12">
    <source>
        <dbReference type="PIRNR" id="PIRNR015601"/>
    </source>
</evidence>
<dbReference type="InterPro" id="IPR046886">
    <property type="entry name" value="RsmE_MTase_dom"/>
</dbReference>
<evidence type="ECO:0000313" key="15">
    <source>
        <dbReference type="Proteomes" id="UP000294882"/>
    </source>
</evidence>
<comment type="catalytic activity">
    <reaction evidence="11 12">
        <text>uridine(1498) in 16S rRNA + S-adenosyl-L-methionine = N(3)-methyluridine(1498) in 16S rRNA + S-adenosyl-L-homocysteine + H(+)</text>
        <dbReference type="Rhea" id="RHEA:42920"/>
        <dbReference type="Rhea" id="RHEA-COMP:10283"/>
        <dbReference type="Rhea" id="RHEA-COMP:10284"/>
        <dbReference type="ChEBI" id="CHEBI:15378"/>
        <dbReference type="ChEBI" id="CHEBI:57856"/>
        <dbReference type="ChEBI" id="CHEBI:59789"/>
        <dbReference type="ChEBI" id="CHEBI:65315"/>
        <dbReference type="ChEBI" id="CHEBI:74502"/>
        <dbReference type="EC" id="2.1.1.193"/>
    </reaction>
</comment>
<dbReference type="SUPFAM" id="SSF75217">
    <property type="entry name" value="alpha/beta knot"/>
    <property type="match status" value="1"/>
</dbReference>
<name>A0A4R7U076_9BACT</name>
<keyword evidence="6 12" id="KW-0698">rRNA processing</keyword>
<sequence length="222" mass="25514">MDMYKIFATKKENNDFIFDETQAHHLKVLRLRNQKILVNYETNFYECFLEDYSKAKIIEKLNINNEFGFEVVVAIPIIKQANFEIALQKSTELGASKIIPFISEHTDKSNINVVNKIDRNKKILLEAAQQSFRNVIPELSKVISFDELINLDYKNKVLAYENAKNSPLEKVNENIVLIVGPEGGFSLNEIEKAKQKNVKIVSLTKSILRSETALIYMLSKVI</sequence>
<dbReference type="NCBIfam" id="TIGR00046">
    <property type="entry name" value="RsmE family RNA methyltransferase"/>
    <property type="match status" value="1"/>
</dbReference>
<dbReference type="GO" id="GO:0005737">
    <property type="term" value="C:cytoplasm"/>
    <property type="evidence" value="ECO:0007669"/>
    <property type="project" value="UniProtKB-SubCell"/>
</dbReference>
<evidence type="ECO:0000256" key="9">
    <source>
        <dbReference type="ARBA" id="ARBA00022691"/>
    </source>
</evidence>
<organism evidence="14 15">
    <name type="scientific">Metamycoplasma hyosynoviae</name>
    <dbReference type="NCBI Taxonomy" id="29559"/>
    <lineage>
        <taxon>Bacteria</taxon>
        <taxon>Bacillati</taxon>
        <taxon>Mycoplasmatota</taxon>
        <taxon>Mycoplasmoidales</taxon>
        <taxon>Metamycoplasmataceae</taxon>
        <taxon>Metamycoplasma</taxon>
    </lineage>
</organism>
<dbReference type="PIRSF" id="PIRSF015601">
    <property type="entry name" value="MTase_slr0722"/>
    <property type="match status" value="1"/>
</dbReference>
<dbReference type="GO" id="GO:0070042">
    <property type="term" value="F:rRNA (uridine-N3-)-methyltransferase activity"/>
    <property type="evidence" value="ECO:0007669"/>
    <property type="project" value="TreeGrafter"/>
</dbReference>
<evidence type="ECO:0000256" key="3">
    <source>
        <dbReference type="ARBA" id="ARBA00012328"/>
    </source>
</evidence>
<dbReference type="NCBIfam" id="NF008701">
    <property type="entry name" value="PRK11713.5-5"/>
    <property type="match status" value="1"/>
</dbReference>
<keyword evidence="9 12" id="KW-0949">S-adenosyl-L-methionine</keyword>
<dbReference type="InterPro" id="IPR029028">
    <property type="entry name" value="Alpha/beta_knot_MTases"/>
</dbReference>
<dbReference type="AlphaFoldDB" id="A0A4R7U076"/>
<evidence type="ECO:0000256" key="5">
    <source>
        <dbReference type="ARBA" id="ARBA00022490"/>
    </source>
</evidence>
<keyword evidence="7 12" id="KW-0489">Methyltransferase</keyword>
<evidence type="ECO:0000259" key="13">
    <source>
        <dbReference type="Pfam" id="PF04452"/>
    </source>
</evidence>
<dbReference type="InterPro" id="IPR029026">
    <property type="entry name" value="tRNA_m1G_MTases_N"/>
</dbReference>
<evidence type="ECO:0000256" key="7">
    <source>
        <dbReference type="ARBA" id="ARBA00022603"/>
    </source>
</evidence>
<keyword evidence="5 12" id="KW-0963">Cytoplasm</keyword>
<evidence type="ECO:0000256" key="11">
    <source>
        <dbReference type="ARBA" id="ARBA00047944"/>
    </source>
</evidence>
<dbReference type="Proteomes" id="UP000294882">
    <property type="component" value="Unassembled WGS sequence"/>
</dbReference>
<comment type="similarity">
    <text evidence="2 12">Belongs to the RNA methyltransferase RsmE family.</text>
</comment>
<dbReference type="GO" id="GO:0070475">
    <property type="term" value="P:rRNA base methylation"/>
    <property type="evidence" value="ECO:0007669"/>
    <property type="project" value="TreeGrafter"/>
</dbReference>
<evidence type="ECO:0000256" key="10">
    <source>
        <dbReference type="ARBA" id="ARBA00025699"/>
    </source>
</evidence>
<gene>
    <name evidence="14" type="ORF">JN03_0258</name>
</gene>
<comment type="function">
    <text evidence="10 12">Specifically methylates the N3 position of the uracil ring of uridine 1498 (m3U1498) in 16S rRNA. Acts on the fully assembled 30S ribosomal subunit.</text>
</comment>
<evidence type="ECO:0000256" key="2">
    <source>
        <dbReference type="ARBA" id="ARBA00005528"/>
    </source>
</evidence>
<dbReference type="CDD" id="cd18084">
    <property type="entry name" value="RsmE-like"/>
    <property type="match status" value="1"/>
</dbReference>
<reference evidence="14 15" key="1">
    <citation type="submission" date="2019-03" db="EMBL/GenBank/DDBJ databases">
        <title>Genomic Encyclopedia of Archaeal and Bacterial Type Strains, Phase II (KMG-II): from individual species to whole genera.</title>
        <authorList>
            <person name="Goeker M."/>
        </authorList>
    </citation>
    <scope>NUCLEOTIDE SEQUENCE [LARGE SCALE GENOMIC DNA]</scope>
    <source>
        <strain evidence="14 15">ATCC 25591</strain>
    </source>
</reference>
<dbReference type="EC" id="2.1.1.193" evidence="3 12"/>
<comment type="caution">
    <text evidence="14">The sequence shown here is derived from an EMBL/GenBank/DDBJ whole genome shotgun (WGS) entry which is preliminary data.</text>
</comment>
<evidence type="ECO:0000313" key="14">
    <source>
        <dbReference type="EMBL" id="TDU97747.1"/>
    </source>
</evidence>
<evidence type="ECO:0000256" key="6">
    <source>
        <dbReference type="ARBA" id="ARBA00022552"/>
    </source>
</evidence>
<keyword evidence="8 12" id="KW-0808">Transferase</keyword>
<evidence type="ECO:0000256" key="4">
    <source>
        <dbReference type="ARBA" id="ARBA00013673"/>
    </source>
</evidence>
<evidence type="ECO:0000256" key="1">
    <source>
        <dbReference type="ARBA" id="ARBA00004496"/>
    </source>
</evidence>
<comment type="subcellular location">
    <subcellularLocation>
        <location evidence="1 12">Cytoplasm</location>
    </subcellularLocation>
</comment>